<evidence type="ECO:0000313" key="6">
    <source>
        <dbReference type="Proteomes" id="UP000254968"/>
    </source>
</evidence>
<feature type="domain" description="Solute-binding protein family 3/N-terminal" evidence="4">
    <location>
        <begin position="24"/>
        <end position="247"/>
    </location>
</feature>
<dbReference type="RefSeq" id="WP_115303199.1">
    <property type="nucleotide sequence ID" value="NZ_CAAAHO010000002.1"/>
</dbReference>
<feature type="chain" id="PRO_5017069639" evidence="3">
    <location>
        <begin position="20"/>
        <end position="250"/>
    </location>
</feature>
<evidence type="ECO:0000259" key="4">
    <source>
        <dbReference type="SMART" id="SM00062"/>
    </source>
</evidence>
<keyword evidence="2 3" id="KW-0732">Signal</keyword>
<evidence type="ECO:0000256" key="3">
    <source>
        <dbReference type="SAM" id="SignalP"/>
    </source>
</evidence>
<organism evidence="5 6">
    <name type="scientific">Legionella beliardensis</name>
    <dbReference type="NCBI Taxonomy" id="91822"/>
    <lineage>
        <taxon>Bacteria</taxon>
        <taxon>Pseudomonadati</taxon>
        <taxon>Pseudomonadota</taxon>
        <taxon>Gammaproteobacteria</taxon>
        <taxon>Legionellales</taxon>
        <taxon>Legionellaceae</taxon>
        <taxon>Legionella</taxon>
    </lineage>
</organism>
<accession>A0A378IB44</accession>
<dbReference type="Proteomes" id="UP000254968">
    <property type="component" value="Unassembled WGS sequence"/>
</dbReference>
<proteinExistence type="inferred from homology"/>
<dbReference type="EMBL" id="UGNV01000001">
    <property type="protein sequence ID" value="STX29534.1"/>
    <property type="molecule type" value="Genomic_DNA"/>
</dbReference>
<name>A0A378IB44_9GAMM</name>
<dbReference type="SMART" id="SM00062">
    <property type="entry name" value="PBPb"/>
    <property type="match status" value="1"/>
</dbReference>
<dbReference type="InterPro" id="IPR001638">
    <property type="entry name" value="Solute-binding_3/MltF_N"/>
</dbReference>
<comment type="similarity">
    <text evidence="1">Belongs to the bacterial solute-binding protein 3 family.</text>
</comment>
<evidence type="ECO:0000256" key="2">
    <source>
        <dbReference type="ARBA" id="ARBA00022729"/>
    </source>
</evidence>
<dbReference type="Gene3D" id="3.40.190.10">
    <property type="entry name" value="Periplasmic binding protein-like II"/>
    <property type="match status" value="2"/>
</dbReference>
<dbReference type="OrthoDB" id="9768183at2"/>
<dbReference type="Pfam" id="PF00497">
    <property type="entry name" value="SBP_bac_3"/>
    <property type="match status" value="1"/>
</dbReference>
<evidence type="ECO:0000256" key="1">
    <source>
        <dbReference type="ARBA" id="ARBA00010333"/>
    </source>
</evidence>
<dbReference type="PANTHER" id="PTHR35936">
    <property type="entry name" value="MEMBRANE-BOUND LYTIC MUREIN TRANSGLYCOSYLASE F"/>
    <property type="match status" value="1"/>
</dbReference>
<evidence type="ECO:0000313" key="5">
    <source>
        <dbReference type="EMBL" id="STX29534.1"/>
    </source>
</evidence>
<gene>
    <name evidence="5" type="primary">artI_3</name>
    <name evidence="5" type="ORF">NCTC13315_02077</name>
</gene>
<dbReference type="AlphaFoldDB" id="A0A378IB44"/>
<keyword evidence="6" id="KW-1185">Reference proteome</keyword>
<dbReference type="PANTHER" id="PTHR35936:SF19">
    <property type="entry name" value="AMINO-ACID-BINDING PROTEIN YXEM-RELATED"/>
    <property type="match status" value="1"/>
</dbReference>
<sequence length="250" mass="27842">MKRTLLFVVLLLSSILTFAQNEPPIRVGVDNFYPPFTMRAGNNQVFGFDIALVTRICQILNRTCKFYPMLFSDLLAELEDGGMDIAVGAIAITPERAARMSFSKPYLKSQARFLGNKSVDSKVFNIKALGNYKIGVVRGTFFPQVLTSLGVNNSQITSYERLDSAIDALNEGFIDIAIMDNTSALYWQQEASGILVPLGQAFDYGYGIAIAVNRSKGNLLQSINSALDQYLKEAEFKKNYDKYLSHFNNP</sequence>
<dbReference type="SUPFAM" id="SSF53850">
    <property type="entry name" value="Periplasmic binding protein-like II"/>
    <property type="match status" value="1"/>
</dbReference>
<feature type="signal peptide" evidence="3">
    <location>
        <begin position="1"/>
        <end position="19"/>
    </location>
</feature>
<protein>
    <submittedName>
        <fullName evidence="5">Putative amino acid ABC transporter, periplasmic binding protein</fullName>
    </submittedName>
</protein>
<reference evidence="5 6" key="1">
    <citation type="submission" date="2018-06" db="EMBL/GenBank/DDBJ databases">
        <authorList>
            <consortium name="Pathogen Informatics"/>
            <person name="Doyle S."/>
        </authorList>
    </citation>
    <scope>NUCLEOTIDE SEQUENCE [LARGE SCALE GENOMIC DNA]</scope>
    <source>
        <strain evidence="5 6">NCTC13315</strain>
    </source>
</reference>